<protein>
    <submittedName>
        <fullName evidence="3">Uncharacterized protein LOC104231560</fullName>
    </submittedName>
</protein>
<dbReference type="OrthoDB" id="1305626at2759"/>
<name>A0A1U7WZN6_NICSY</name>
<keyword evidence="2" id="KW-1185">Reference proteome</keyword>
<proteinExistence type="predicted"/>
<dbReference type="Pfam" id="PF14223">
    <property type="entry name" value="Retrotran_gag_2"/>
    <property type="match status" value="1"/>
</dbReference>
<evidence type="ECO:0000256" key="1">
    <source>
        <dbReference type="SAM" id="MobiDB-lite"/>
    </source>
</evidence>
<dbReference type="PANTHER" id="PTHR34676:SF8">
    <property type="entry name" value="TRANSMEMBRANE PROTEIN"/>
    <property type="match status" value="1"/>
</dbReference>
<dbReference type="STRING" id="4096.A0A1U7WZN6"/>
<dbReference type="AlphaFoldDB" id="A0A1U7WZN6"/>
<dbReference type="PANTHER" id="PTHR34676">
    <property type="entry name" value="DUF4219 DOMAIN-CONTAINING PROTEIN-RELATED"/>
    <property type="match status" value="1"/>
</dbReference>
<evidence type="ECO:0000313" key="3">
    <source>
        <dbReference type="RefSeq" id="XP_009782876.1"/>
    </source>
</evidence>
<feature type="region of interest" description="Disordered" evidence="1">
    <location>
        <begin position="208"/>
        <end position="231"/>
    </location>
</feature>
<dbReference type="Proteomes" id="UP000189701">
    <property type="component" value="Unplaced"/>
</dbReference>
<reference evidence="3" key="2">
    <citation type="submission" date="2025-08" db="UniProtKB">
        <authorList>
            <consortium name="RefSeq"/>
        </authorList>
    </citation>
    <scope>IDENTIFICATION</scope>
    <source>
        <tissue evidence="3">Leaf</tissue>
    </source>
</reference>
<sequence>MDDFIMAEDFELWYVIYDGPFIPTKNLRNPLVAIPKTMKEFNDANKNTIKKNFRAKKILARGIGFDEYNRIPACQSAKEIWEALQTAHKGTTQVKQSKIDMLTTEYKLFRMKYDDSIQEMNTRFTSIINELHSIGETIPRNEPIRKILSVLPNSWESKVNVITEAKDWQELTIDELVGNLKIYEMKKKKDGERRGTKRKKNLVLKIESNNSCGEDGGDLSSESREDDKPGNSFIMEVESEVTEYDLIFSLMAYSGNEDDDDDEINFLDVQRNLKSYSPEKLISLSNVLIDAYHNLISDKNALTIELREAE</sequence>
<evidence type="ECO:0000313" key="2">
    <source>
        <dbReference type="Proteomes" id="UP000189701"/>
    </source>
</evidence>
<accession>A0A1U7WZN6</accession>
<dbReference type="RefSeq" id="XP_009782876.1">
    <property type="nucleotide sequence ID" value="XM_009784574.1"/>
</dbReference>
<reference evidence="2" key="1">
    <citation type="journal article" date="2013" name="Genome Biol.">
        <title>Reference genomes and transcriptomes of Nicotiana sylvestris and Nicotiana tomentosiformis.</title>
        <authorList>
            <person name="Sierro N."/>
            <person name="Battey J.N."/>
            <person name="Ouadi S."/>
            <person name="Bovet L."/>
            <person name="Goepfert S."/>
            <person name="Bakaher N."/>
            <person name="Peitsch M.C."/>
            <person name="Ivanov N.V."/>
        </authorList>
    </citation>
    <scope>NUCLEOTIDE SEQUENCE [LARGE SCALE GENOMIC DNA]</scope>
</reference>
<organism evidence="2 3">
    <name type="scientific">Nicotiana sylvestris</name>
    <name type="common">Wood tobacco</name>
    <name type="synonym">South American tobacco</name>
    <dbReference type="NCBI Taxonomy" id="4096"/>
    <lineage>
        <taxon>Eukaryota</taxon>
        <taxon>Viridiplantae</taxon>
        <taxon>Streptophyta</taxon>
        <taxon>Embryophyta</taxon>
        <taxon>Tracheophyta</taxon>
        <taxon>Spermatophyta</taxon>
        <taxon>Magnoliopsida</taxon>
        <taxon>eudicotyledons</taxon>
        <taxon>Gunneridae</taxon>
        <taxon>Pentapetalae</taxon>
        <taxon>asterids</taxon>
        <taxon>lamiids</taxon>
        <taxon>Solanales</taxon>
        <taxon>Solanaceae</taxon>
        <taxon>Nicotianoideae</taxon>
        <taxon>Nicotianeae</taxon>
        <taxon>Nicotiana</taxon>
    </lineage>
</organism>
<gene>
    <name evidence="3" type="primary">LOC104231560</name>
</gene>